<dbReference type="InterPro" id="IPR032466">
    <property type="entry name" value="Metal_Hydrolase"/>
</dbReference>
<dbReference type="RefSeq" id="WP_272444804.1">
    <property type="nucleotide sequence ID" value="NZ_JAMQKC010000002.1"/>
</dbReference>
<dbReference type="Proteomes" id="UP001145069">
    <property type="component" value="Unassembled WGS sequence"/>
</dbReference>
<gene>
    <name evidence="2" type="ORF">NC799_02765</name>
</gene>
<dbReference type="InterPro" id="IPR006680">
    <property type="entry name" value="Amidohydro-rel"/>
</dbReference>
<dbReference type="GO" id="GO:0016810">
    <property type="term" value="F:hydrolase activity, acting on carbon-nitrogen (but not peptide) bonds"/>
    <property type="evidence" value="ECO:0007669"/>
    <property type="project" value="InterPro"/>
</dbReference>
<proteinExistence type="predicted"/>
<feature type="domain" description="Amidohydrolase-related" evidence="1">
    <location>
        <begin position="53"/>
        <end position="369"/>
    </location>
</feature>
<dbReference type="InterPro" id="IPR051781">
    <property type="entry name" value="Metallo-dep_Hydrolase"/>
</dbReference>
<accession>A0A9X3WE97</accession>
<sequence>MKGIKNIAVETVTAGFIEDCVIIYDKTINYIGSLSDAPDFAEEIEWTDGNGQIVFPGFIDVHTHLGIDEEGVGKEGDDFNETSNPITPHLRAIDGINSFDSGYYRALKAGITTVQVLPGSANVIGGLTAIIKVKPDRPIEQQCIKSPAALKIAFGENPKRFHANNGVVTRMGVAAKIREAFWRAKNCPPQSLAEQALADVFADDLPVRAHAHRADDILTAIRIADEFGFALSIEHATDGIRIVDQIKASGYNVVVGPTATGKSKVELANQSWDTYQAFERAGIPFAITTDHPVIPIEELLTAVRHAIAHGLSEEAALKSITIQAAKHLGIDDCVGSIEVGKDADFVLWSASPFDNFRAKATTVIIDGETIQ</sequence>
<dbReference type="CDD" id="cd01309">
    <property type="entry name" value="Met_dep_hydrolase_C"/>
    <property type="match status" value="1"/>
</dbReference>
<keyword evidence="3" id="KW-1185">Reference proteome</keyword>
<dbReference type="SUPFAM" id="SSF51338">
    <property type="entry name" value="Composite domain of metallo-dependent hydrolases"/>
    <property type="match status" value="1"/>
</dbReference>
<dbReference type="PANTHER" id="PTHR43135">
    <property type="entry name" value="ALPHA-D-RIBOSE 1-METHYLPHOSPHONATE 5-TRIPHOSPHATE DIPHOSPHATASE"/>
    <property type="match status" value="1"/>
</dbReference>
<dbReference type="AlphaFoldDB" id="A0A9X3WE97"/>
<dbReference type="InterPro" id="IPR011059">
    <property type="entry name" value="Metal-dep_hydrolase_composite"/>
</dbReference>
<dbReference type="Gene3D" id="3.20.20.140">
    <property type="entry name" value="Metal-dependent hydrolases"/>
    <property type="match status" value="1"/>
</dbReference>
<dbReference type="EMBL" id="JAMQKC010000002">
    <property type="protein sequence ID" value="MDC3415829.1"/>
    <property type="molecule type" value="Genomic_DNA"/>
</dbReference>
<protein>
    <submittedName>
        <fullName evidence="2">Amidohydrolase</fullName>
    </submittedName>
</protein>
<evidence type="ECO:0000259" key="1">
    <source>
        <dbReference type="Pfam" id="PF01979"/>
    </source>
</evidence>
<comment type="caution">
    <text evidence="2">The sequence shown here is derived from an EMBL/GenBank/DDBJ whole genome shotgun (WGS) entry which is preliminary data.</text>
</comment>
<dbReference type="SUPFAM" id="SSF51556">
    <property type="entry name" value="Metallo-dependent hydrolases"/>
    <property type="match status" value="1"/>
</dbReference>
<evidence type="ECO:0000313" key="2">
    <source>
        <dbReference type="EMBL" id="MDC3415829.1"/>
    </source>
</evidence>
<dbReference type="Pfam" id="PF01979">
    <property type="entry name" value="Amidohydro_1"/>
    <property type="match status" value="1"/>
</dbReference>
<dbReference type="PANTHER" id="PTHR43135:SF3">
    <property type="entry name" value="ALPHA-D-RIBOSE 1-METHYLPHOSPHONATE 5-TRIPHOSPHATE DIPHOSPHATASE"/>
    <property type="match status" value="1"/>
</dbReference>
<organism evidence="2 3">
    <name type="scientific">Aquibacillus salsiterrae</name>
    <dbReference type="NCBI Taxonomy" id="2950439"/>
    <lineage>
        <taxon>Bacteria</taxon>
        <taxon>Bacillati</taxon>
        <taxon>Bacillota</taxon>
        <taxon>Bacilli</taxon>
        <taxon>Bacillales</taxon>
        <taxon>Bacillaceae</taxon>
        <taxon>Aquibacillus</taxon>
    </lineage>
</organism>
<reference evidence="2" key="1">
    <citation type="submission" date="2022-06" db="EMBL/GenBank/DDBJ databases">
        <title>Aquibacillus sp. a new bacterium isolated from soil saline samples.</title>
        <authorList>
            <person name="Galisteo C."/>
            <person name="De La Haba R."/>
            <person name="Sanchez-Porro C."/>
            <person name="Ventosa A."/>
        </authorList>
    </citation>
    <scope>NUCLEOTIDE SEQUENCE</scope>
    <source>
        <strain evidence="2">3ASR75-54</strain>
    </source>
</reference>
<name>A0A9X3WE97_9BACI</name>
<evidence type="ECO:0000313" key="3">
    <source>
        <dbReference type="Proteomes" id="UP001145069"/>
    </source>
</evidence>